<dbReference type="InterPro" id="IPR036565">
    <property type="entry name" value="Mur-like_cat_sf"/>
</dbReference>
<evidence type="ECO:0000256" key="13">
    <source>
        <dbReference type="ARBA" id="ARBA00047833"/>
    </source>
</evidence>
<sequence>MYVELSKIKKVFFVGIGGVGISAIARLMLLQDKDVSGSDLSASLITSELEKLGIHIAIGQSVELIPKDAELVVYSTAIPKYDAEFFKKLKNFGVKIASYPEMLGLVTDGKYTIAVSGTHGKTTTTAMVAKVLIDSKHDPSVIVGSLLKDYKSNLVVGKSNFFVVEACEYERAFLNIKPKVLIITNIEPDHLDYYKNIKDIQNAFKQLMSQTEHLIVFNGQDKNTSTLVADYEKNNSKCGVVDYTKYLDKVPKLSVPGEHNRMNAAAAFVVADMLNINVADTQQSLAGFSGTWRRLEKKGETKEGTIIYDDYAHHPTEIKASLQALRELYPHTNDIGVGVYPEGKKITVLFQPHLYSRTKALFDDFAKSFKGADKTLLLPIYFAREVKDESISSEKLAEAIKKEGDNAQAFPDFASAEEFVKTLNLGPKDVFVTMGAGEAYKVAEKVFDVKSLSI</sequence>
<dbReference type="SUPFAM" id="SSF51984">
    <property type="entry name" value="MurCD N-terminal domain"/>
    <property type="match status" value="1"/>
</dbReference>
<name>A0A0G0DGX4_9BACT</name>
<dbReference type="PANTHER" id="PTHR43445">
    <property type="entry name" value="UDP-N-ACETYLMURAMATE--L-ALANINE LIGASE-RELATED"/>
    <property type="match status" value="1"/>
</dbReference>
<evidence type="ECO:0000256" key="12">
    <source>
        <dbReference type="ARBA" id="ARBA00023316"/>
    </source>
</evidence>
<dbReference type="Pfam" id="PF01225">
    <property type="entry name" value="Mur_ligase"/>
    <property type="match status" value="1"/>
</dbReference>
<organism evidence="19 20">
    <name type="scientific">Candidatus Nomurabacteria bacterium GW2011_GWC2_35_8</name>
    <dbReference type="NCBI Taxonomy" id="1618752"/>
    <lineage>
        <taxon>Bacteria</taxon>
        <taxon>Candidatus Nomuraibacteriota</taxon>
    </lineage>
</organism>
<evidence type="ECO:0000256" key="1">
    <source>
        <dbReference type="ARBA" id="ARBA00004496"/>
    </source>
</evidence>
<dbReference type="HAMAP" id="MF_00046">
    <property type="entry name" value="MurC"/>
    <property type="match status" value="1"/>
</dbReference>
<keyword evidence="5 14" id="KW-0436">Ligase</keyword>
<feature type="transmembrane region" description="Helical" evidence="15">
    <location>
        <begin position="12"/>
        <end position="30"/>
    </location>
</feature>
<dbReference type="SUPFAM" id="SSF53244">
    <property type="entry name" value="MurD-like peptide ligases, peptide-binding domain"/>
    <property type="match status" value="1"/>
</dbReference>
<dbReference type="PANTHER" id="PTHR43445:SF3">
    <property type="entry name" value="UDP-N-ACETYLMURAMATE--L-ALANINE LIGASE"/>
    <property type="match status" value="1"/>
</dbReference>
<evidence type="ECO:0000259" key="17">
    <source>
        <dbReference type="Pfam" id="PF02875"/>
    </source>
</evidence>
<feature type="domain" description="Mur ligase C-terminal" evidence="17">
    <location>
        <begin position="293"/>
        <end position="437"/>
    </location>
</feature>
<evidence type="ECO:0000256" key="11">
    <source>
        <dbReference type="ARBA" id="ARBA00023306"/>
    </source>
</evidence>
<keyword evidence="15" id="KW-0812">Transmembrane</keyword>
<evidence type="ECO:0000256" key="2">
    <source>
        <dbReference type="ARBA" id="ARBA00004752"/>
    </source>
</evidence>
<dbReference type="Proteomes" id="UP000034798">
    <property type="component" value="Unassembled WGS sequence"/>
</dbReference>
<keyword evidence="10 14" id="KW-0573">Peptidoglycan synthesis</keyword>
<dbReference type="GO" id="GO:0071555">
    <property type="term" value="P:cell wall organization"/>
    <property type="evidence" value="ECO:0007669"/>
    <property type="project" value="UniProtKB-KW"/>
</dbReference>
<comment type="subcellular location">
    <subcellularLocation>
        <location evidence="1 14">Cytoplasm</location>
    </subcellularLocation>
</comment>
<dbReference type="InterPro" id="IPR000713">
    <property type="entry name" value="Mur_ligase_N"/>
</dbReference>
<keyword evidence="12 14" id="KW-0961">Cell wall biogenesis/degradation</keyword>
<evidence type="ECO:0000256" key="4">
    <source>
        <dbReference type="ARBA" id="ARBA00022490"/>
    </source>
</evidence>
<dbReference type="GO" id="GO:0008360">
    <property type="term" value="P:regulation of cell shape"/>
    <property type="evidence" value="ECO:0007669"/>
    <property type="project" value="UniProtKB-KW"/>
</dbReference>
<keyword evidence="15" id="KW-1133">Transmembrane helix</keyword>
<feature type="domain" description="Mur ligase central" evidence="18">
    <location>
        <begin position="115"/>
        <end position="243"/>
    </location>
</feature>
<dbReference type="GO" id="GO:0005524">
    <property type="term" value="F:ATP binding"/>
    <property type="evidence" value="ECO:0007669"/>
    <property type="project" value="UniProtKB-UniRule"/>
</dbReference>
<keyword evidence="6 14" id="KW-0132">Cell division</keyword>
<evidence type="ECO:0000256" key="10">
    <source>
        <dbReference type="ARBA" id="ARBA00022984"/>
    </source>
</evidence>
<dbReference type="Gene3D" id="3.40.50.720">
    <property type="entry name" value="NAD(P)-binding Rossmann-like Domain"/>
    <property type="match status" value="1"/>
</dbReference>
<dbReference type="SUPFAM" id="SSF53623">
    <property type="entry name" value="MurD-like peptide ligases, catalytic domain"/>
    <property type="match status" value="1"/>
</dbReference>
<evidence type="ECO:0000259" key="18">
    <source>
        <dbReference type="Pfam" id="PF08245"/>
    </source>
</evidence>
<dbReference type="PATRIC" id="fig|1618752.3.peg.459"/>
<dbReference type="GO" id="GO:0009252">
    <property type="term" value="P:peptidoglycan biosynthetic process"/>
    <property type="evidence" value="ECO:0007669"/>
    <property type="project" value="UniProtKB-UniRule"/>
</dbReference>
<dbReference type="Pfam" id="PF02875">
    <property type="entry name" value="Mur_ligase_C"/>
    <property type="match status" value="1"/>
</dbReference>
<evidence type="ECO:0000256" key="7">
    <source>
        <dbReference type="ARBA" id="ARBA00022741"/>
    </source>
</evidence>
<reference evidence="19 20" key="1">
    <citation type="journal article" date="2015" name="Nature">
        <title>rRNA introns, odd ribosomes, and small enigmatic genomes across a large radiation of phyla.</title>
        <authorList>
            <person name="Brown C.T."/>
            <person name="Hug L.A."/>
            <person name="Thomas B.C."/>
            <person name="Sharon I."/>
            <person name="Castelle C.J."/>
            <person name="Singh A."/>
            <person name="Wilkins M.J."/>
            <person name="Williams K.H."/>
            <person name="Banfield J.F."/>
        </authorList>
    </citation>
    <scope>NUCLEOTIDE SEQUENCE [LARGE SCALE GENOMIC DNA]</scope>
</reference>
<dbReference type="EMBL" id="LBQZ01000029">
    <property type="protein sequence ID" value="KKP88006.1"/>
    <property type="molecule type" value="Genomic_DNA"/>
</dbReference>
<dbReference type="Gene3D" id="3.40.1190.10">
    <property type="entry name" value="Mur-like, catalytic domain"/>
    <property type="match status" value="1"/>
</dbReference>
<protein>
    <recommendedName>
        <fullName evidence="3 14">UDP-N-acetylmuramate--L-alanine ligase</fullName>
        <ecNumber evidence="3 14">6.3.2.8</ecNumber>
    </recommendedName>
    <alternativeName>
        <fullName evidence="14">UDP-N-acetylmuramoyl-L-alanine synthetase</fullName>
    </alternativeName>
</protein>
<keyword evidence="11 14" id="KW-0131">Cell cycle</keyword>
<evidence type="ECO:0000256" key="5">
    <source>
        <dbReference type="ARBA" id="ARBA00022598"/>
    </source>
</evidence>
<dbReference type="GO" id="GO:0051301">
    <property type="term" value="P:cell division"/>
    <property type="evidence" value="ECO:0007669"/>
    <property type="project" value="UniProtKB-KW"/>
</dbReference>
<evidence type="ECO:0000256" key="15">
    <source>
        <dbReference type="SAM" id="Phobius"/>
    </source>
</evidence>
<dbReference type="NCBIfam" id="TIGR01082">
    <property type="entry name" value="murC"/>
    <property type="match status" value="1"/>
</dbReference>
<dbReference type="Gene3D" id="3.90.190.20">
    <property type="entry name" value="Mur ligase, C-terminal domain"/>
    <property type="match status" value="1"/>
</dbReference>
<evidence type="ECO:0000256" key="14">
    <source>
        <dbReference type="HAMAP-Rule" id="MF_00046"/>
    </source>
</evidence>
<dbReference type="InterPro" id="IPR013221">
    <property type="entry name" value="Mur_ligase_cen"/>
</dbReference>
<keyword evidence="4 14" id="KW-0963">Cytoplasm</keyword>
<dbReference type="InterPro" id="IPR005758">
    <property type="entry name" value="UDP-N-AcMur_Ala_ligase_MurC"/>
</dbReference>
<evidence type="ECO:0000256" key="3">
    <source>
        <dbReference type="ARBA" id="ARBA00012211"/>
    </source>
</evidence>
<keyword evidence="7 14" id="KW-0547">Nucleotide-binding</keyword>
<dbReference type="InterPro" id="IPR050061">
    <property type="entry name" value="MurCDEF_pg_biosynth"/>
</dbReference>
<feature type="domain" description="Mur ligase N-terminal catalytic" evidence="16">
    <location>
        <begin position="12"/>
        <end position="111"/>
    </location>
</feature>
<accession>A0A0G0DGX4</accession>
<dbReference type="InterPro" id="IPR036615">
    <property type="entry name" value="Mur_ligase_C_dom_sf"/>
</dbReference>
<proteinExistence type="inferred from homology"/>
<comment type="catalytic activity">
    <reaction evidence="13 14">
        <text>UDP-N-acetyl-alpha-D-muramate + L-alanine + ATP = UDP-N-acetyl-alpha-D-muramoyl-L-alanine + ADP + phosphate + H(+)</text>
        <dbReference type="Rhea" id="RHEA:23372"/>
        <dbReference type="ChEBI" id="CHEBI:15378"/>
        <dbReference type="ChEBI" id="CHEBI:30616"/>
        <dbReference type="ChEBI" id="CHEBI:43474"/>
        <dbReference type="ChEBI" id="CHEBI:57972"/>
        <dbReference type="ChEBI" id="CHEBI:70757"/>
        <dbReference type="ChEBI" id="CHEBI:83898"/>
        <dbReference type="ChEBI" id="CHEBI:456216"/>
        <dbReference type="EC" id="6.3.2.8"/>
    </reaction>
</comment>
<dbReference type="GO" id="GO:0005737">
    <property type="term" value="C:cytoplasm"/>
    <property type="evidence" value="ECO:0007669"/>
    <property type="project" value="UniProtKB-SubCell"/>
</dbReference>
<comment type="caution">
    <text evidence="19">The sequence shown here is derived from an EMBL/GenBank/DDBJ whole genome shotgun (WGS) entry which is preliminary data.</text>
</comment>
<comment type="function">
    <text evidence="14">Cell wall formation.</text>
</comment>
<evidence type="ECO:0000256" key="9">
    <source>
        <dbReference type="ARBA" id="ARBA00022960"/>
    </source>
</evidence>
<evidence type="ECO:0000256" key="8">
    <source>
        <dbReference type="ARBA" id="ARBA00022840"/>
    </source>
</evidence>
<dbReference type="UniPathway" id="UPA00219"/>
<dbReference type="GO" id="GO:0008763">
    <property type="term" value="F:UDP-N-acetylmuramate-L-alanine ligase activity"/>
    <property type="evidence" value="ECO:0007669"/>
    <property type="project" value="UniProtKB-UniRule"/>
</dbReference>
<gene>
    <name evidence="14" type="primary">murC</name>
    <name evidence="19" type="ORF">UR91_C0029G0002</name>
</gene>
<dbReference type="AlphaFoldDB" id="A0A0G0DGX4"/>
<evidence type="ECO:0000313" key="20">
    <source>
        <dbReference type="Proteomes" id="UP000034798"/>
    </source>
</evidence>
<evidence type="ECO:0000256" key="6">
    <source>
        <dbReference type="ARBA" id="ARBA00022618"/>
    </source>
</evidence>
<feature type="binding site" evidence="14">
    <location>
        <begin position="117"/>
        <end position="123"/>
    </location>
    <ligand>
        <name>ATP</name>
        <dbReference type="ChEBI" id="CHEBI:30616"/>
    </ligand>
</feature>
<comment type="similarity">
    <text evidence="14">Belongs to the MurCDEF family.</text>
</comment>
<keyword evidence="15" id="KW-0472">Membrane</keyword>
<dbReference type="Pfam" id="PF08245">
    <property type="entry name" value="Mur_ligase_M"/>
    <property type="match status" value="1"/>
</dbReference>
<evidence type="ECO:0000259" key="16">
    <source>
        <dbReference type="Pfam" id="PF01225"/>
    </source>
</evidence>
<keyword evidence="8 14" id="KW-0067">ATP-binding</keyword>
<dbReference type="InterPro" id="IPR004101">
    <property type="entry name" value="Mur_ligase_C"/>
</dbReference>
<keyword evidence="9 14" id="KW-0133">Cell shape</keyword>
<dbReference type="EC" id="6.3.2.8" evidence="3 14"/>
<evidence type="ECO:0000313" key="19">
    <source>
        <dbReference type="EMBL" id="KKP88006.1"/>
    </source>
</evidence>
<comment type="pathway">
    <text evidence="2 14">Cell wall biogenesis; peptidoglycan biosynthesis.</text>
</comment>